<dbReference type="GO" id="GO:1990281">
    <property type="term" value="C:efflux pump complex"/>
    <property type="evidence" value="ECO:0007669"/>
    <property type="project" value="TreeGrafter"/>
</dbReference>
<dbReference type="GO" id="GO:0015288">
    <property type="term" value="F:porin activity"/>
    <property type="evidence" value="ECO:0007669"/>
    <property type="project" value="TreeGrafter"/>
</dbReference>
<protein>
    <submittedName>
        <fullName evidence="8">Channel protein TolC</fullName>
    </submittedName>
</protein>
<dbReference type="AlphaFoldDB" id="A0A6N4QH07"/>
<keyword evidence="7" id="KW-0998">Cell outer membrane</keyword>
<keyword evidence="5" id="KW-0812">Transmembrane</keyword>
<dbReference type="Proteomes" id="UP000297613">
    <property type="component" value="Unassembled WGS sequence"/>
</dbReference>
<dbReference type="SUPFAM" id="SSF56954">
    <property type="entry name" value="Outer membrane efflux proteins (OEP)"/>
    <property type="match status" value="1"/>
</dbReference>
<evidence type="ECO:0000256" key="5">
    <source>
        <dbReference type="ARBA" id="ARBA00022692"/>
    </source>
</evidence>
<comment type="similarity">
    <text evidence="2">Belongs to the outer membrane factor (OMF) (TC 1.B.17) family.</text>
</comment>
<evidence type="ECO:0000256" key="3">
    <source>
        <dbReference type="ARBA" id="ARBA00022448"/>
    </source>
</evidence>
<evidence type="ECO:0000256" key="7">
    <source>
        <dbReference type="ARBA" id="ARBA00023237"/>
    </source>
</evidence>
<name>A0A6N4QH07_9LEPT</name>
<keyword evidence="3" id="KW-0813">Transport</keyword>
<proteinExistence type="inferred from homology"/>
<dbReference type="InterPro" id="IPR003423">
    <property type="entry name" value="OMP_efflux"/>
</dbReference>
<evidence type="ECO:0000313" key="8">
    <source>
        <dbReference type="EMBL" id="TGL85747.1"/>
    </source>
</evidence>
<dbReference type="PANTHER" id="PTHR30026">
    <property type="entry name" value="OUTER MEMBRANE PROTEIN TOLC"/>
    <property type="match status" value="1"/>
</dbReference>
<evidence type="ECO:0000256" key="1">
    <source>
        <dbReference type="ARBA" id="ARBA00004442"/>
    </source>
</evidence>
<dbReference type="InterPro" id="IPR051906">
    <property type="entry name" value="TolC-like"/>
</dbReference>
<dbReference type="EMBL" id="RQGM01000028">
    <property type="protein sequence ID" value="TGL85747.1"/>
    <property type="molecule type" value="Genomic_DNA"/>
</dbReference>
<dbReference type="GO" id="GO:0015562">
    <property type="term" value="F:efflux transmembrane transporter activity"/>
    <property type="evidence" value="ECO:0007669"/>
    <property type="project" value="InterPro"/>
</dbReference>
<accession>A0A6N4QH07</accession>
<sequence length="504" mass="56911">MEPICAFLLFFFITFGVNSQTDVSKSPPMKITLDQAVLVGSSNSVVLKVLEARKDVSKMVITEKWREFLPKFGIQYYGLRNQNVNSTDNIYNDIRLTVQQLIFDGGEANLNLEIAKLSELLNEQDFKINLSRLRLEIQKAYFKSLATRGKVFIQKKALEKAQEAYRKGQVEFRQGFITKIQLLDLESKVKQSEFNVQKSKNDSDQSLLDLKQVMNLDYYANIELDENLFFDFVINPPPSVNIDELISKARNGREDLKKMQVLVKKIKNEKEILDNYYMPKVYLGGYAGRNGNNNQFSHDSYGVNFNLVMPLGSSVIQSNGNTGVQKDGNGIQTYPGFGNQTVGPGTNSYNSTSVRLFDNLSQSRKAVEGEIQLTEALLNYRNMENQVGFEIKKTVDKLNQSWELINIANSRINLQIESGRVTAAKVAHGQAKKEDQINSELEMIKSQEDLTDALASYAINCFEYAQVTTDEGGLRKLISYSKGSGNSILSNLIRNHETGNKPKK</sequence>
<comment type="caution">
    <text evidence="8">The sequence shown here is derived from an EMBL/GenBank/DDBJ whole genome shotgun (WGS) entry which is preliminary data.</text>
</comment>
<dbReference type="Pfam" id="PF02321">
    <property type="entry name" value="OEP"/>
    <property type="match status" value="1"/>
</dbReference>
<evidence type="ECO:0000256" key="4">
    <source>
        <dbReference type="ARBA" id="ARBA00022452"/>
    </source>
</evidence>
<keyword evidence="4" id="KW-1134">Transmembrane beta strand</keyword>
<evidence type="ECO:0000256" key="6">
    <source>
        <dbReference type="ARBA" id="ARBA00023136"/>
    </source>
</evidence>
<dbReference type="GO" id="GO:0009279">
    <property type="term" value="C:cell outer membrane"/>
    <property type="evidence" value="ECO:0007669"/>
    <property type="project" value="UniProtKB-SubCell"/>
</dbReference>
<comment type="subcellular location">
    <subcellularLocation>
        <location evidence="1">Cell outer membrane</location>
    </subcellularLocation>
</comment>
<evidence type="ECO:0000313" key="9">
    <source>
        <dbReference type="Proteomes" id="UP000297613"/>
    </source>
</evidence>
<organism evidence="8 9">
    <name type="scientific">Leptospira yasudae</name>
    <dbReference type="NCBI Taxonomy" id="2202201"/>
    <lineage>
        <taxon>Bacteria</taxon>
        <taxon>Pseudomonadati</taxon>
        <taxon>Spirochaetota</taxon>
        <taxon>Spirochaetia</taxon>
        <taxon>Leptospirales</taxon>
        <taxon>Leptospiraceae</taxon>
        <taxon>Leptospira</taxon>
    </lineage>
</organism>
<evidence type="ECO:0000256" key="2">
    <source>
        <dbReference type="ARBA" id="ARBA00007613"/>
    </source>
</evidence>
<reference evidence="8 9" key="1">
    <citation type="journal article" date="2019" name="PLoS Negl. Trop. Dis.">
        <title>Revisiting the worldwide diversity of Leptospira species in the environment.</title>
        <authorList>
            <person name="Vincent A.T."/>
            <person name="Schiettekatte O."/>
            <person name="Bourhy P."/>
            <person name="Veyrier F.J."/>
            <person name="Picardeau M."/>
        </authorList>
    </citation>
    <scope>NUCLEOTIDE SEQUENCE [LARGE SCALE GENOMIC DNA]</scope>
    <source>
        <strain evidence="8 9">201702445</strain>
    </source>
</reference>
<gene>
    <name evidence="8" type="ORF">EHQ83_07525</name>
</gene>
<dbReference type="Gene3D" id="1.20.1600.10">
    <property type="entry name" value="Outer membrane efflux proteins (OEP)"/>
    <property type="match status" value="1"/>
</dbReference>
<keyword evidence="6" id="KW-0472">Membrane</keyword>
<dbReference type="PANTHER" id="PTHR30026:SF20">
    <property type="entry name" value="OUTER MEMBRANE PROTEIN TOLC"/>
    <property type="match status" value="1"/>
</dbReference>